<evidence type="ECO:0000313" key="2">
    <source>
        <dbReference type="EMBL" id="KAF6741678.1"/>
    </source>
</evidence>
<dbReference type="EMBL" id="JACGCI010000222">
    <property type="protein sequence ID" value="KAF6741678.1"/>
    <property type="molecule type" value="Genomic_DNA"/>
</dbReference>
<dbReference type="Proteomes" id="UP000521943">
    <property type="component" value="Unassembled WGS sequence"/>
</dbReference>
<sequence length="261" mass="29171">MSVSEALSLKSTDSETFWLDDPSQFTLDTTGRHHFSPGDMRQEMNRISRHISNHGIDKEYLRGILECGRQIKNLPLGINRGLCLWCEGINNVLTECELGPGTDKDSGEGVINTFPQFVRFTEIWQQAQQWSTVWGGVSAWSESLEVMFTGAAIWGDSSRVDAFTLQALDHAQKGKKLLHLIEDFDGELPSDPKALNLLWKMQCQTVIMLATGIATIEARVGVLKKERFNATNDYPLDGAFSNGHTSDEEDENQMEEGEICA</sequence>
<reference evidence="2 3" key="1">
    <citation type="submission" date="2020-07" db="EMBL/GenBank/DDBJ databases">
        <title>Comparative genomics of pyrophilous fungi reveals a link between fire events and developmental genes.</title>
        <authorList>
            <consortium name="DOE Joint Genome Institute"/>
            <person name="Steindorff A.S."/>
            <person name="Carver A."/>
            <person name="Calhoun S."/>
            <person name="Stillman K."/>
            <person name="Liu H."/>
            <person name="Lipzen A."/>
            <person name="Pangilinan J."/>
            <person name="Labutti K."/>
            <person name="Bruns T.D."/>
            <person name="Grigoriev I.V."/>
        </authorList>
    </citation>
    <scope>NUCLEOTIDE SEQUENCE [LARGE SCALE GENOMIC DNA]</scope>
    <source>
        <strain evidence="2 3">CBS 144469</strain>
    </source>
</reference>
<gene>
    <name evidence="2" type="ORF">DFP72DRAFT_861623</name>
</gene>
<dbReference type="AlphaFoldDB" id="A0A8H6LS41"/>
<feature type="region of interest" description="Disordered" evidence="1">
    <location>
        <begin position="239"/>
        <end position="261"/>
    </location>
</feature>
<name>A0A8H6LS41_9AGAR</name>
<evidence type="ECO:0000313" key="3">
    <source>
        <dbReference type="Proteomes" id="UP000521943"/>
    </source>
</evidence>
<comment type="caution">
    <text evidence="2">The sequence shown here is derived from an EMBL/GenBank/DDBJ whole genome shotgun (WGS) entry which is preliminary data.</text>
</comment>
<keyword evidence="3" id="KW-1185">Reference proteome</keyword>
<evidence type="ECO:0000256" key="1">
    <source>
        <dbReference type="SAM" id="MobiDB-lite"/>
    </source>
</evidence>
<accession>A0A8H6LS41</accession>
<protein>
    <submittedName>
        <fullName evidence="2">Uncharacterized protein</fullName>
    </submittedName>
</protein>
<dbReference type="OrthoDB" id="3067319at2759"/>
<feature type="compositionally biased region" description="Acidic residues" evidence="1">
    <location>
        <begin position="247"/>
        <end position="261"/>
    </location>
</feature>
<organism evidence="2 3">
    <name type="scientific">Ephemerocybe angulata</name>
    <dbReference type="NCBI Taxonomy" id="980116"/>
    <lineage>
        <taxon>Eukaryota</taxon>
        <taxon>Fungi</taxon>
        <taxon>Dikarya</taxon>
        <taxon>Basidiomycota</taxon>
        <taxon>Agaricomycotina</taxon>
        <taxon>Agaricomycetes</taxon>
        <taxon>Agaricomycetidae</taxon>
        <taxon>Agaricales</taxon>
        <taxon>Agaricineae</taxon>
        <taxon>Psathyrellaceae</taxon>
        <taxon>Ephemerocybe</taxon>
    </lineage>
</organism>
<proteinExistence type="predicted"/>